<keyword evidence="1" id="KW-0732">Signal</keyword>
<comment type="caution">
    <text evidence="2">The sequence shown here is derived from an EMBL/GenBank/DDBJ whole genome shotgun (WGS) entry which is preliminary data.</text>
</comment>
<name>A0A641AQY0_9ACTN</name>
<gene>
    <name evidence="2" type="ORF">ESP62_002500</name>
</gene>
<dbReference type="Proteomes" id="UP001515100">
    <property type="component" value="Unassembled WGS sequence"/>
</dbReference>
<protein>
    <submittedName>
        <fullName evidence="2">Uncharacterized protein</fullName>
    </submittedName>
</protein>
<dbReference type="EMBL" id="SDPP02000001">
    <property type="protein sequence ID" value="KAA1380092.1"/>
    <property type="molecule type" value="Genomic_DNA"/>
</dbReference>
<evidence type="ECO:0000313" key="2">
    <source>
        <dbReference type="EMBL" id="KAA1380092.1"/>
    </source>
</evidence>
<dbReference type="RefSeq" id="WP_129180224.1">
    <property type="nucleotide sequence ID" value="NZ_JAGIOG010000001.1"/>
</dbReference>
<feature type="signal peptide" evidence="1">
    <location>
        <begin position="1"/>
        <end position="27"/>
    </location>
</feature>
<proteinExistence type="predicted"/>
<sequence length="154" mass="15965">MNRIVLTFLVPALVTLGSVGIAAPASAAPSSCAGLTKVGGRLVAGPGGATVGSIKVFQNRAKSGWCVESRRLNRFANTAGTTSTVLQSTATKTLSPSPFRPKIFASSARKNLFVTTFAATKTSAGKKRNCLYFGLNVQRGTGTTYGAINATCFR</sequence>
<keyword evidence="3" id="KW-1185">Reference proteome</keyword>
<evidence type="ECO:0000313" key="3">
    <source>
        <dbReference type="Proteomes" id="UP001515100"/>
    </source>
</evidence>
<accession>A0A641AQY0</accession>
<feature type="chain" id="PRO_5025004454" evidence="1">
    <location>
        <begin position="28"/>
        <end position="154"/>
    </location>
</feature>
<reference evidence="2" key="1">
    <citation type="submission" date="2019-09" db="EMBL/GenBank/DDBJ databases">
        <authorList>
            <person name="Li J."/>
        </authorList>
    </citation>
    <scope>NUCLEOTIDE SEQUENCE [LARGE SCALE GENOMIC DNA]</scope>
    <source>
        <strain evidence="2">NRBC 14897</strain>
    </source>
</reference>
<organism evidence="2 3">
    <name type="scientific">Aeromicrobium fastidiosum</name>
    <dbReference type="NCBI Taxonomy" id="52699"/>
    <lineage>
        <taxon>Bacteria</taxon>
        <taxon>Bacillati</taxon>
        <taxon>Actinomycetota</taxon>
        <taxon>Actinomycetes</taxon>
        <taxon>Propionibacteriales</taxon>
        <taxon>Nocardioidaceae</taxon>
        <taxon>Aeromicrobium</taxon>
    </lineage>
</organism>
<evidence type="ECO:0000256" key="1">
    <source>
        <dbReference type="SAM" id="SignalP"/>
    </source>
</evidence>
<dbReference type="AlphaFoldDB" id="A0A641AQY0"/>